<dbReference type="HOGENOM" id="CLU_125618_0_0_1"/>
<feature type="region of interest" description="Disordered" evidence="1">
    <location>
        <begin position="1"/>
        <end position="44"/>
    </location>
</feature>
<keyword evidence="4" id="KW-1185">Reference proteome</keyword>
<dbReference type="CGD" id="CAL0127170">
    <property type="gene designation" value="CAGL0C02387g"/>
</dbReference>
<dbReference type="RefSeq" id="XP_445280.1">
    <property type="nucleotide sequence ID" value="XM_445280.1"/>
</dbReference>
<proteinExistence type="predicted"/>
<dbReference type="EMBL" id="CR380949">
    <property type="protein sequence ID" value="CAG58186.1"/>
    <property type="molecule type" value="Genomic_DNA"/>
</dbReference>
<dbReference type="AlphaFoldDB" id="Q6FWW4"/>
<feature type="compositionally biased region" description="Basic and acidic residues" evidence="1">
    <location>
        <begin position="111"/>
        <end position="128"/>
    </location>
</feature>
<feature type="compositionally biased region" description="Basic and acidic residues" evidence="1">
    <location>
        <begin position="1"/>
        <end position="15"/>
    </location>
</feature>
<dbReference type="InParanoid" id="Q6FWW4"/>
<gene>
    <name evidence="2 3" type="ordered locus">CAGL0C02387g</name>
</gene>
<name>Q6FWW4_CANGA</name>
<evidence type="ECO:0000256" key="1">
    <source>
        <dbReference type="SAM" id="MobiDB-lite"/>
    </source>
</evidence>
<evidence type="ECO:0000313" key="4">
    <source>
        <dbReference type="Proteomes" id="UP000002428"/>
    </source>
</evidence>
<organism evidence="3 4">
    <name type="scientific">Candida glabrata (strain ATCC 2001 / BCRC 20586 / JCM 3761 / NBRC 0622 / NRRL Y-65 / CBS 138)</name>
    <name type="common">Yeast</name>
    <name type="synonym">Nakaseomyces glabratus</name>
    <dbReference type="NCBI Taxonomy" id="284593"/>
    <lineage>
        <taxon>Eukaryota</taxon>
        <taxon>Fungi</taxon>
        <taxon>Dikarya</taxon>
        <taxon>Ascomycota</taxon>
        <taxon>Saccharomycotina</taxon>
        <taxon>Saccharomycetes</taxon>
        <taxon>Saccharomycetales</taxon>
        <taxon>Saccharomycetaceae</taxon>
        <taxon>Nakaseomyces</taxon>
    </lineage>
</organism>
<feature type="region of interest" description="Disordered" evidence="1">
    <location>
        <begin position="111"/>
        <end position="141"/>
    </location>
</feature>
<dbReference type="FunCoup" id="Q6FWW4">
    <property type="interactions" value="32"/>
</dbReference>
<accession>Q6FWW4</accession>
<dbReference type="Pfam" id="PF17322">
    <property type="entry name" value="DUF5364"/>
    <property type="match status" value="1"/>
</dbReference>
<dbReference type="Proteomes" id="UP000002428">
    <property type="component" value="Chromosome C"/>
</dbReference>
<feature type="compositionally biased region" description="Polar residues" evidence="1">
    <location>
        <begin position="84"/>
        <end position="95"/>
    </location>
</feature>
<evidence type="ECO:0000313" key="2">
    <source>
        <dbReference type="CGD" id="CAL0127170"/>
    </source>
</evidence>
<dbReference type="InterPro" id="IPR035303">
    <property type="entry name" value="DUF5364"/>
</dbReference>
<protein>
    <submittedName>
        <fullName evidence="3">Uncharacterized protein</fullName>
    </submittedName>
</protein>
<dbReference type="KEGG" id="cgr:2886900"/>
<feature type="region of interest" description="Disordered" evidence="1">
    <location>
        <begin position="72"/>
        <end position="98"/>
    </location>
</feature>
<sequence>MDQKSENRRRFQDKQRLKRAHQTPSDRKYRKPVEQVREEKVLPSNHERYVDIPIDQGEDITKYTELTKKVRATTEPHTAGPEHQQYTSRQIQSMGTDELNALLRNNVVHNVENDDNSHVPAEHKRERPGTPQAKETVSVSVNKPSLVPEELAGDEYFLDSIL</sequence>
<dbReference type="OMA" id="YRYHEDI"/>
<feature type="compositionally biased region" description="Basic and acidic residues" evidence="1">
    <location>
        <begin position="24"/>
        <end position="44"/>
    </location>
</feature>
<evidence type="ECO:0000313" key="3">
    <source>
        <dbReference type="EMBL" id="CAG58186.1"/>
    </source>
</evidence>
<reference evidence="3 4" key="1">
    <citation type="journal article" date="2004" name="Nature">
        <title>Genome evolution in yeasts.</title>
        <authorList>
            <consortium name="Genolevures"/>
            <person name="Dujon B."/>
            <person name="Sherman D."/>
            <person name="Fischer G."/>
            <person name="Durrens P."/>
            <person name="Casaregola S."/>
            <person name="Lafontaine I."/>
            <person name="de Montigny J."/>
            <person name="Marck C."/>
            <person name="Neuveglise C."/>
            <person name="Talla E."/>
            <person name="Goffard N."/>
            <person name="Frangeul L."/>
            <person name="Aigle M."/>
            <person name="Anthouard V."/>
            <person name="Babour A."/>
            <person name="Barbe V."/>
            <person name="Barnay S."/>
            <person name="Blanchin S."/>
            <person name="Beckerich J.M."/>
            <person name="Beyne E."/>
            <person name="Bleykasten C."/>
            <person name="Boisrame A."/>
            <person name="Boyer J."/>
            <person name="Cattolico L."/>
            <person name="Confanioleri F."/>
            <person name="de Daruvar A."/>
            <person name="Despons L."/>
            <person name="Fabre E."/>
            <person name="Fairhead C."/>
            <person name="Ferry-Dumazet H."/>
            <person name="Groppi A."/>
            <person name="Hantraye F."/>
            <person name="Hennequin C."/>
            <person name="Jauniaux N."/>
            <person name="Joyet P."/>
            <person name="Kachouri R."/>
            <person name="Kerrest A."/>
            <person name="Koszul R."/>
            <person name="Lemaire M."/>
            <person name="Lesur I."/>
            <person name="Ma L."/>
            <person name="Muller H."/>
            <person name="Nicaud J.M."/>
            <person name="Nikolski M."/>
            <person name="Oztas S."/>
            <person name="Ozier-Kalogeropoulos O."/>
            <person name="Pellenz S."/>
            <person name="Potier S."/>
            <person name="Richard G.F."/>
            <person name="Straub M.L."/>
            <person name="Suleau A."/>
            <person name="Swennene D."/>
            <person name="Tekaia F."/>
            <person name="Wesolowski-Louvel M."/>
            <person name="Westhof E."/>
            <person name="Wirth B."/>
            <person name="Zeniou-Meyer M."/>
            <person name="Zivanovic I."/>
            <person name="Bolotin-Fukuhara M."/>
            <person name="Thierry A."/>
            <person name="Bouchier C."/>
            <person name="Caudron B."/>
            <person name="Scarpelli C."/>
            <person name="Gaillardin C."/>
            <person name="Weissenbach J."/>
            <person name="Wincker P."/>
            <person name="Souciet J.L."/>
        </authorList>
    </citation>
    <scope>NUCLEOTIDE SEQUENCE [LARGE SCALE GENOMIC DNA]</scope>
    <source>
        <strain evidence="4">ATCC 2001 / BCRC 20586 / JCM 3761 / NBRC 0622 / NRRL Y-65 / CBS 138</strain>
    </source>
</reference>
<dbReference type="VEuPathDB" id="FungiDB:CAGL0C02387g"/>